<keyword evidence="6" id="KW-0560">Oxidoreductase</keyword>
<keyword evidence="4 5" id="KW-0408">Iron</keyword>
<dbReference type="InterPro" id="IPR009040">
    <property type="entry name" value="Ferritin-like_diiron"/>
</dbReference>
<accession>A0A0J7K2E5</accession>
<dbReference type="OrthoDB" id="186462at2759"/>
<dbReference type="SUPFAM" id="SSF47240">
    <property type="entry name" value="Ferritin-like"/>
    <property type="match status" value="1"/>
</dbReference>
<keyword evidence="3 5" id="KW-0479">Metal-binding</keyword>
<comment type="similarity">
    <text evidence="1 6">Belongs to the ferritin family.</text>
</comment>
<evidence type="ECO:0000313" key="10">
    <source>
        <dbReference type="Proteomes" id="UP000036403"/>
    </source>
</evidence>
<evidence type="ECO:0000259" key="8">
    <source>
        <dbReference type="PROSITE" id="PS50905"/>
    </source>
</evidence>
<feature type="binding site" evidence="5">
    <location>
        <position position="88"/>
    </location>
    <ligand>
        <name>Fe cation</name>
        <dbReference type="ChEBI" id="CHEBI:24875"/>
        <label>1</label>
    </ligand>
</feature>
<dbReference type="EMBL" id="LBMM01016597">
    <property type="protein sequence ID" value="KMQ84376.1"/>
    <property type="molecule type" value="Genomic_DNA"/>
</dbReference>
<feature type="binding site" evidence="5">
    <location>
        <position position="53"/>
    </location>
    <ligand>
        <name>Fe cation</name>
        <dbReference type="ChEBI" id="CHEBI:24875"/>
        <label>1</label>
    </ligand>
</feature>
<dbReference type="InterPro" id="IPR012347">
    <property type="entry name" value="Ferritin-like"/>
</dbReference>
<feature type="chain" id="PRO_5005289939" description="Ferritin" evidence="7">
    <location>
        <begin position="20"/>
        <end position="121"/>
    </location>
</feature>
<dbReference type="Pfam" id="PF00210">
    <property type="entry name" value="Ferritin"/>
    <property type="match status" value="1"/>
</dbReference>
<dbReference type="InterPro" id="IPR001519">
    <property type="entry name" value="Ferritin"/>
</dbReference>
<comment type="function">
    <text evidence="6">Stores iron in a soluble, non-toxic, readily available form. Important for iron homeostasis. Iron is taken up in the ferrous form and deposited as ferric hydroxides after oxidation.</text>
</comment>
<feature type="binding site" evidence="5">
    <location>
        <position position="91"/>
    </location>
    <ligand>
        <name>Fe cation</name>
        <dbReference type="ChEBI" id="CHEBI:24875"/>
        <label>1</label>
    </ligand>
</feature>
<feature type="signal peptide" evidence="7">
    <location>
        <begin position="1"/>
        <end position="19"/>
    </location>
</feature>
<dbReference type="PaxDb" id="67767-A0A0J7K2E5"/>
<dbReference type="EC" id="1.16.3.1" evidence="6"/>
<dbReference type="AlphaFoldDB" id="A0A0J7K2E5"/>
<gene>
    <name evidence="9" type="ORF">RF55_17868</name>
</gene>
<dbReference type="GO" id="GO:0008199">
    <property type="term" value="F:ferric iron binding"/>
    <property type="evidence" value="ECO:0007669"/>
    <property type="project" value="InterPro"/>
</dbReference>
<dbReference type="STRING" id="67767.A0A0J7K2E5"/>
<dbReference type="GO" id="GO:0006879">
    <property type="term" value="P:intracellular iron ion homeostasis"/>
    <property type="evidence" value="ECO:0007669"/>
    <property type="project" value="UniProtKB-KW"/>
</dbReference>
<dbReference type="GO" id="GO:0005737">
    <property type="term" value="C:cytoplasm"/>
    <property type="evidence" value="ECO:0007669"/>
    <property type="project" value="TreeGrafter"/>
</dbReference>
<evidence type="ECO:0000256" key="7">
    <source>
        <dbReference type="SAM" id="SignalP"/>
    </source>
</evidence>
<proteinExistence type="inferred from homology"/>
<dbReference type="Gene3D" id="1.20.1260.10">
    <property type="match status" value="1"/>
</dbReference>
<evidence type="ECO:0000256" key="5">
    <source>
        <dbReference type="PIRSR" id="PIRSR601519-1"/>
    </source>
</evidence>
<comment type="catalytic activity">
    <reaction evidence="6">
        <text>4 Fe(2+) + O2 + 4 H(+) = 4 Fe(3+) + 2 H2O</text>
        <dbReference type="Rhea" id="RHEA:11148"/>
        <dbReference type="ChEBI" id="CHEBI:15377"/>
        <dbReference type="ChEBI" id="CHEBI:15378"/>
        <dbReference type="ChEBI" id="CHEBI:15379"/>
        <dbReference type="ChEBI" id="CHEBI:29033"/>
        <dbReference type="ChEBI" id="CHEBI:29034"/>
        <dbReference type="EC" id="1.16.3.1"/>
    </reaction>
</comment>
<dbReference type="GO" id="GO:0004322">
    <property type="term" value="F:ferroxidase activity"/>
    <property type="evidence" value="ECO:0007669"/>
    <property type="project" value="UniProtKB-EC"/>
</dbReference>
<keyword evidence="10" id="KW-1185">Reference proteome</keyword>
<dbReference type="GO" id="GO:0006826">
    <property type="term" value="P:iron ion transport"/>
    <property type="evidence" value="ECO:0007669"/>
    <property type="project" value="InterPro"/>
</dbReference>
<dbReference type="InterPro" id="IPR009078">
    <property type="entry name" value="Ferritin-like_SF"/>
</dbReference>
<dbReference type="PANTHER" id="PTHR11431:SF43">
    <property type="entry name" value="FERRITIN"/>
    <property type="match status" value="1"/>
</dbReference>
<feature type="domain" description="Ferritin-like diiron" evidence="8">
    <location>
        <begin position="36"/>
        <end position="121"/>
    </location>
</feature>
<protein>
    <recommendedName>
        <fullName evidence="6">Ferritin</fullName>
        <ecNumber evidence="6">1.16.3.1</ecNumber>
    </recommendedName>
</protein>
<reference evidence="9 10" key="1">
    <citation type="submission" date="2015-04" db="EMBL/GenBank/DDBJ databases">
        <title>Lasius niger genome sequencing.</title>
        <authorList>
            <person name="Konorov E.A."/>
            <person name="Nikitin M.A."/>
            <person name="Kirill M.V."/>
            <person name="Chang P."/>
        </authorList>
    </citation>
    <scope>NUCLEOTIDE SEQUENCE [LARGE SCALE GENOMIC DNA]</scope>
    <source>
        <tissue evidence="9">Whole</tissue>
    </source>
</reference>
<dbReference type="PROSITE" id="PS50905">
    <property type="entry name" value="FERRITIN_LIKE"/>
    <property type="match status" value="1"/>
</dbReference>
<name>A0A0J7K2E5_LASNI</name>
<dbReference type="GO" id="GO:0008198">
    <property type="term" value="F:ferrous iron binding"/>
    <property type="evidence" value="ECO:0007669"/>
    <property type="project" value="TreeGrafter"/>
</dbReference>
<keyword evidence="2 6" id="KW-0409">Iron storage</keyword>
<evidence type="ECO:0000256" key="1">
    <source>
        <dbReference type="ARBA" id="ARBA00007513"/>
    </source>
</evidence>
<comment type="caution">
    <text evidence="9">The sequence shown here is derived from an EMBL/GenBank/DDBJ whole genome shotgun (WGS) entry which is preliminary data.</text>
</comment>
<evidence type="ECO:0000256" key="4">
    <source>
        <dbReference type="ARBA" id="ARBA00023004"/>
    </source>
</evidence>
<evidence type="ECO:0000256" key="6">
    <source>
        <dbReference type="RuleBase" id="RU361145"/>
    </source>
</evidence>
<evidence type="ECO:0000313" key="9">
    <source>
        <dbReference type="EMBL" id="KMQ84376.1"/>
    </source>
</evidence>
<dbReference type="InterPro" id="IPR008331">
    <property type="entry name" value="Ferritin_DPS_dom"/>
</dbReference>
<dbReference type="PANTHER" id="PTHR11431">
    <property type="entry name" value="FERRITIN"/>
    <property type="match status" value="1"/>
</dbReference>
<organism evidence="9 10">
    <name type="scientific">Lasius niger</name>
    <name type="common">Black garden ant</name>
    <dbReference type="NCBI Taxonomy" id="67767"/>
    <lineage>
        <taxon>Eukaryota</taxon>
        <taxon>Metazoa</taxon>
        <taxon>Ecdysozoa</taxon>
        <taxon>Arthropoda</taxon>
        <taxon>Hexapoda</taxon>
        <taxon>Insecta</taxon>
        <taxon>Pterygota</taxon>
        <taxon>Neoptera</taxon>
        <taxon>Endopterygota</taxon>
        <taxon>Hymenoptera</taxon>
        <taxon>Apocrita</taxon>
        <taxon>Aculeata</taxon>
        <taxon>Formicoidea</taxon>
        <taxon>Formicidae</taxon>
        <taxon>Formicinae</taxon>
        <taxon>Lasius</taxon>
        <taxon>Lasius</taxon>
    </lineage>
</organism>
<sequence length="121" mass="13927">MKLYCVFLIALACVSGTFGDRLKCTLKPAEIPTSWMDTVDPCTKAMDSQVKTEIEASMKYLSMGAHFARETINRPGFSKYFFESASEERDHAMKIIEYLLMRGQLTNDARKHLQKRPVRFH</sequence>
<evidence type="ECO:0000256" key="3">
    <source>
        <dbReference type="ARBA" id="ARBA00022723"/>
    </source>
</evidence>
<dbReference type="Proteomes" id="UP000036403">
    <property type="component" value="Unassembled WGS sequence"/>
</dbReference>
<evidence type="ECO:0000256" key="2">
    <source>
        <dbReference type="ARBA" id="ARBA00022434"/>
    </source>
</evidence>
<keyword evidence="7" id="KW-0732">Signal</keyword>